<sequence>MRPGRRARVRDYTCDCKVTFYELCHSGGQCFIRRTRRINGEVLVDECARGRTAKTMEVWAKLLRGEVG</sequence>
<evidence type="ECO:0000313" key="1">
    <source>
        <dbReference type="EMBL" id="SBO93266.1"/>
    </source>
</evidence>
<name>A0A1M4E390_9ACTN</name>
<gene>
    <name evidence="1" type="ORF">BN4615_P2780</name>
</gene>
<organism evidence="1">
    <name type="scientific">Nonomuraea gerenzanensis</name>
    <dbReference type="NCBI Taxonomy" id="93944"/>
    <lineage>
        <taxon>Bacteria</taxon>
        <taxon>Bacillati</taxon>
        <taxon>Actinomycetota</taxon>
        <taxon>Actinomycetes</taxon>
        <taxon>Streptosporangiales</taxon>
        <taxon>Streptosporangiaceae</taxon>
        <taxon>Nonomuraea</taxon>
    </lineage>
</organism>
<reference evidence="1" key="1">
    <citation type="submission" date="2016-04" db="EMBL/GenBank/DDBJ databases">
        <authorList>
            <person name="Evans L.H."/>
            <person name="Alamgir A."/>
            <person name="Owens N."/>
            <person name="Weber N.D."/>
            <person name="Virtaneva K."/>
            <person name="Barbian K."/>
            <person name="Babar A."/>
            <person name="Rosenke K."/>
        </authorList>
    </citation>
    <scope>NUCLEOTIDE SEQUENCE</scope>
    <source>
        <strain evidence="1">Nono1</strain>
    </source>
</reference>
<accession>A0A1M4E390</accession>
<dbReference type="AlphaFoldDB" id="A0A1M4E390"/>
<dbReference type="EMBL" id="LT559118">
    <property type="protein sequence ID" value="SBO93266.1"/>
    <property type="molecule type" value="Genomic_DNA"/>
</dbReference>
<proteinExistence type="predicted"/>
<protein>
    <submittedName>
        <fullName evidence="1">Uncharacterized protein</fullName>
    </submittedName>
</protein>